<evidence type="ECO:0000256" key="5">
    <source>
        <dbReference type="ARBA" id="ARBA00022692"/>
    </source>
</evidence>
<dbReference type="PANTHER" id="PTHR31686:SF1">
    <property type="entry name" value="SULFITE EFFLUX PUMP SSU1"/>
    <property type="match status" value="1"/>
</dbReference>
<evidence type="ECO:0000256" key="8">
    <source>
        <dbReference type="SAM" id="Phobius"/>
    </source>
</evidence>
<feature type="transmembrane region" description="Helical" evidence="8">
    <location>
        <begin position="441"/>
        <end position="462"/>
    </location>
</feature>
<feature type="transmembrane region" description="Helical" evidence="8">
    <location>
        <begin position="104"/>
        <end position="126"/>
    </location>
</feature>
<evidence type="ECO:0000256" key="1">
    <source>
        <dbReference type="ARBA" id="ARBA00004651"/>
    </source>
</evidence>
<keyword evidence="4" id="KW-1003">Cell membrane</keyword>
<organism evidence="9 10">
    <name type="scientific">[Candida] anglica</name>
    <dbReference type="NCBI Taxonomy" id="148631"/>
    <lineage>
        <taxon>Eukaryota</taxon>
        <taxon>Fungi</taxon>
        <taxon>Dikarya</taxon>
        <taxon>Ascomycota</taxon>
        <taxon>Saccharomycotina</taxon>
        <taxon>Pichiomycetes</taxon>
        <taxon>Debaryomycetaceae</taxon>
        <taxon>Kurtzmaniella</taxon>
    </lineage>
</organism>
<proteinExistence type="inferred from homology"/>
<comment type="subcellular location">
    <subcellularLocation>
        <location evidence="1">Cell membrane</location>
        <topology evidence="1">Multi-pass membrane protein</topology>
    </subcellularLocation>
</comment>
<dbReference type="EMBL" id="OZ004258">
    <property type="protein sequence ID" value="CAK7914802.1"/>
    <property type="molecule type" value="Genomic_DNA"/>
</dbReference>
<evidence type="ECO:0000256" key="4">
    <source>
        <dbReference type="ARBA" id="ARBA00022475"/>
    </source>
</evidence>
<keyword evidence="7 8" id="KW-0472">Membrane</keyword>
<feature type="transmembrane region" description="Helical" evidence="8">
    <location>
        <begin position="242"/>
        <end position="266"/>
    </location>
</feature>
<name>A0ABP0EI15_9ASCO</name>
<feature type="transmembrane region" description="Helical" evidence="8">
    <location>
        <begin position="343"/>
        <end position="371"/>
    </location>
</feature>
<evidence type="ECO:0000256" key="6">
    <source>
        <dbReference type="ARBA" id="ARBA00022989"/>
    </source>
</evidence>
<feature type="transmembrane region" description="Helical" evidence="8">
    <location>
        <begin position="278"/>
        <end position="297"/>
    </location>
</feature>
<feature type="transmembrane region" description="Helical" evidence="8">
    <location>
        <begin position="138"/>
        <end position="161"/>
    </location>
</feature>
<keyword evidence="5 8" id="KW-0812">Transmembrane</keyword>
<dbReference type="InterPro" id="IPR038665">
    <property type="entry name" value="Voltage-dep_anion_channel_sf"/>
</dbReference>
<dbReference type="Pfam" id="PF03595">
    <property type="entry name" value="SLAC1"/>
    <property type="match status" value="1"/>
</dbReference>
<feature type="transmembrane region" description="Helical" evidence="8">
    <location>
        <begin position="399"/>
        <end position="421"/>
    </location>
</feature>
<accession>A0ABP0EI15</accession>
<dbReference type="Gene3D" id="1.50.10.150">
    <property type="entry name" value="Voltage-dependent anion channel"/>
    <property type="match status" value="1"/>
</dbReference>
<dbReference type="InterPro" id="IPR004695">
    <property type="entry name" value="SLAC1/Mae1/Ssu1/TehA"/>
</dbReference>
<keyword evidence="6 8" id="KW-1133">Transmembrane helix</keyword>
<dbReference type="InterPro" id="IPR051629">
    <property type="entry name" value="Sulfite_efflux_TDT"/>
</dbReference>
<dbReference type="PANTHER" id="PTHR31686">
    <property type="match status" value="1"/>
</dbReference>
<feature type="transmembrane region" description="Helical" evidence="8">
    <location>
        <begin position="167"/>
        <end position="196"/>
    </location>
</feature>
<sequence>MSQSEKSREFKIAATPPVIPQISSETAEAIAVPATDSSQNSSNFSEVTATTSGTISSRLSEVIDNRLISGFHPAYFVTVMGTGISSAILYNFPYPAHWLRICSYIMWATAIFFFLSTTIFCIIAMIKHPKKLVTFNTDPAVAPFMGAYSMGFTTLVNFLYFVTGKSWIIGIYCLWWIAVILSLYTACVIFYFALVAKNKSFPQIPTQNLHATLLLPIVTLTVVASSGGIFTPELPTNNLKMSTMVICYILWSNAIALAFIIITIYFWKLFVHKIPNTAMVFTSFLPVGVLGQGAYGIQLLGVNMHKFIQDNYADISLAQLSYMGSESMIDAHQQDLAMIIGNIILYMCTMISLFLTSFGYFCTFIAVISCLSKISPFCKCPNKNICYARETSHIIKDRFIGLVRFNKTFWALTFPLGTMALSNNELHKVFNNLKAFRVIGTMYSVSLVLITLGCLIGCFYTVAKECQYIVQGDKEVEVDVKQMV</sequence>
<evidence type="ECO:0000313" key="10">
    <source>
        <dbReference type="Proteomes" id="UP001497600"/>
    </source>
</evidence>
<dbReference type="Proteomes" id="UP001497600">
    <property type="component" value="Chromosome F"/>
</dbReference>
<evidence type="ECO:0000313" key="9">
    <source>
        <dbReference type="EMBL" id="CAK7914802.1"/>
    </source>
</evidence>
<dbReference type="CDD" id="cd09318">
    <property type="entry name" value="TDT_SSU1"/>
    <property type="match status" value="1"/>
</dbReference>
<feature type="transmembrane region" description="Helical" evidence="8">
    <location>
        <begin position="208"/>
        <end position="230"/>
    </location>
</feature>
<comment type="similarity">
    <text evidence="2">Belongs to the tellurite-resistance/dicarboxylate transporter (TDT) family.</text>
</comment>
<feature type="transmembrane region" description="Helical" evidence="8">
    <location>
        <begin position="74"/>
        <end position="92"/>
    </location>
</feature>
<protein>
    <submittedName>
        <fullName evidence="9">Sulfite efflux pump Ssu1p</fullName>
    </submittedName>
</protein>
<gene>
    <name evidence="9" type="primary">SSU1</name>
    <name evidence="9" type="ORF">CAAN4_F18140</name>
</gene>
<evidence type="ECO:0000256" key="3">
    <source>
        <dbReference type="ARBA" id="ARBA00022448"/>
    </source>
</evidence>
<evidence type="ECO:0000256" key="7">
    <source>
        <dbReference type="ARBA" id="ARBA00023136"/>
    </source>
</evidence>
<keyword evidence="3" id="KW-0813">Transport</keyword>
<reference evidence="9 10" key="1">
    <citation type="submission" date="2024-01" db="EMBL/GenBank/DDBJ databases">
        <authorList>
            <consortium name="Genoscope - CEA"/>
            <person name="William W."/>
        </authorList>
    </citation>
    <scope>NUCLEOTIDE SEQUENCE [LARGE SCALE GENOMIC DNA]</scope>
    <source>
        <strain evidence="9 10">29B2s-10</strain>
    </source>
</reference>
<evidence type="ECO:0000256" key="2">
    <source>
        <dbReference type="ARBA" id="ARBA00008566"/>
    </source>
</evidence>
<keyword evidence="10" id="KW-1185">Reference proteome</keyword>